<organism evidence="1 2">
    <name type="scientific">Ditylenchus dipsaci</name>
    <dbReference type="NCBI Taxonomy" id="166011"/>
    <lineage>
        <taxon>Eukaryota</taxon>
        <taxon>Metazoa</taxon>
        <taxon>Ecdysozoa</taxon>
        <taxon>Nematoda</taxon>
        <taxon>Chromadorea</taxon>
        <taxon>Rhabditida</taxon>
        <taxon>Tylenchina</taxon>
        <taxon>Tylenchomorpha</taxon>
        <taxon>Sphaerularioidea</taxon>
        <taxon>Anguinidae</taxon>
        <taxon>Anguininae</taxon>
        <taxon>Ditylenchus</taxon>
    </lineage>
</organism>
<dbReference type="Proteomes" id="UP000887574">
    <property type="component" value="Unplaced"/>
</dbReference>
<dbReference type="WBParaSite" id="jg20569">
    <property type="protein sequence ID" value="jg20569"/>
    <property type="gene ID" value="jg20569"/>
</dbReference>
<protein>
    <submittedName>
        <fullName evidence="2">Uncharacterized protein</fullName>
    </submittedName>
</protein>
<reference evidence="2" key="1">
    <citation type="submission" date="2022-11" db="UniProtKB">
        <authorList>
            <consortium name="WormBaseParasite"/>
        </authorList>
    </citation>
    <scope>IDENTIFICATION</scope>
</reference>
<evidence type="ECO:0000313" key="1">
    <source>
        <dbReference type="Proteomes" id="UP000887574"/>
    </source>
</evidence>
<keyword evidence="1" id="KW-1185">Reference proteome</keyword>
<accession>A0A915DLB0</accession>
<dbReference type="AlphaFoldDB" id="A0A915DLB0"/>
<proteinExistence type="predicted"/>
<evidence type="ECO:0000313" key="2">
    <source>
        <dbReference type="WBParaSite" id="jg20569"/>
    </source>
</evidence>
<sequence>MDNWNLMVTSSRLSRTSMIEDSFHEQFEQLLNKPCISLSKTVKLPLLAEGHQFETVLSIDSAYQDANVLFNITLLKTFFVDGQPRIIRIEMDSKILSSWDLMNTSRLIFGATPMFPTHERQKRPVKRHSKNCFLPRKMLFLITKSNAEPVDILKFLLPEAALSTDCQSKFSGYIPCRDNVVEVNVTVEKQDTGLTVAIMSDSLIATNDLVESLKAKILNAFSRIWCDPLISNEKDRKYFTTTQLWNQLGLHCSKIYVIMWNYCGLQLSLHIRTLYVKQSPIFCWS</sequence>
<name>A0A915DLB0_9BILA</name>